<dbReference type="Proteomes" id="UP000321058">
    <property type="component" value="Unassembled WGS sequence"/>
</dbReference>
<dbReference type="EMBL" id="BKAJ01000309">
    <property type="protein sequence ID" value="GEP62106.1"/>
    <property type="molecule type" value="Genomic_DNA"/>
</dbReference>
<proteinExistence type="predicted"/>
<dbReference type="RefSeq" id="WP_147157369.1">
    <property type="nucleotide sequence ID" value="NZ_BKAJ01000309.1"/>
</dbReference>
<protein>
    <submittedName>
        <fullName evidence="1">Uncharacterized protein</fullName>
    </submittedName>
</protein>
<sequence>MTALWLQYQETKDAFEAAIRIRDDGTPETMAAFEGAQRAIMDAHTVDLVGIAIKLSVLIDRAQGCEIVDGILRDLAAADVVLLQRATV</sequence>
<gene>
    <name evidence="1" type="ORF">RSO01_92720</name>
</gene>
<keyword evidence="2" id="KW-1185">Reference proteome</keyword>
<reference evidence="1 2" key="1">
    <citation type="submission" date="2019-07" db="EMBL/GenBank/DDBJ databases">
        <title>Whole genome shotgun sequence of Reyranella soli NBRC 108950.</title>
        <authorList>
            <person name="Hosoyama A."/>
            <person name="Uohara A."/>
            <person name="Ohji S."/>
            <person name="Ichikawa N."/>
        </authorList>
    </citation>
    <scope>NUCLEOTIDE SEQUENCE [LARGE SCALE GENOMIC DNA]</scope>
    <source>
        <strain evidence="1 2">NBRC 108950</strain>
    </source>
</reference>
<dbReference type="AlphaFoldDB" id="A0A512NT18"/>
<organism evidence="1 2">
    <name type="scientific">Reyranella soli</name>
    <dbReference type="NCBI Taxonomy" id="1230389"/>
    <lineage>
        <taxon>Bacteria</taxon>
        <taxon>Pseudomonadati</taxon>
        <taxon>Pseudomonadota</taxon>
        <taxon>Alphaproteobacteria</taxon>
        <taxon>Hyphomicrobiales</taxon>
        <taxon>Reyranellaceae</taxon>
        <taxon>Reyranella</taxon>
    </lineage>
</organism>
<accession>A0A512NT18</accession>
<name>A0A512NT18_9HYPH</name>
<comment type="caution">
    <text evidence="1">The sequence shown here is derived from an EMBL/GenBank/DDBJ whole genome shotgun (WGS) entry which is preliminary data.</text>
</comment>
<evidence type="ECO:0000313" key="2">
    <source>
        <dbReference type="Proteomes" id="UP000321058"/>
    </source>
</evidence>
<evidence type="ECO:0000313" key="1">
    <source>
        <dbReference type="EMBL" id="GEP62106.1"/>
    </source>
</evidence>